<evidence type="ECO:0000256" key="14">
    <source>
        <dbReference type="ARBA" id="ARBA00023136"/>
    </source>
</evidence>
<evidence type="ECO:0000256" key="1">
    <source>
        <dbReference type="ARBA" id="ARBA00004651"/>
    </source>
</evidence>
<evidence type="ECO:0000256" key="17">
    <source>
        <dbReference type="ARBA" id="ARBA00047663"/>
    </source>
</evidence>
<keyword evidence="12" id="KW-0067">ATP-binding</keyword>
<evidence type="ECO:0000313" key="21">
    <source>
        <dbReference type="Proteomes" id="UP001499924"/>
    </source>
</evidence>
<evidence type="ECO:0000256" key="2">
    <source>
        <dbReference type="ARBA" id="ARBA00005215"/>
    </source>
</evidence>
<evidence type="ECO:0000256" key="5">
    <source>
        <dbReference type="ARBA" id="ARBA00022475"/>
    </source>
</evidence>
<evidence type="ECO:0000256" key="11">
    <source>
        <dbReference type="ARBA" id="ARBA00022777"/>
    </source>
</evidence>
<feature type="domain" description="Phosphoribulokinase/uridine kinase" evidence="19">
    <location>
        <begin position="411"/>
        <end position="587"/>
    </location>
</feature>
<feature type="transmembrane region" description="Helical" evidence="18">
    <location>
        <begin position="369"/>
        <end position="392"/>
    </location>
</feature>
<feature type="transmembrane region" description="Helical" evidence="18">
    <location>
        <begin position="134"/>
        <end position="153"/>
    </location>
</feature>
<dbReference type="InterPro" id="IPR006083">
    <property type="entry name" value="PRK/URK"/>
</dbReference>
<reference evidence="21" key="1">
    <citation type="journal article" date="2019" name="Int. J. Syst. Evol. Microbiol.">
        <title>The Global Catalogue of Microorganisms (GCM) 10K type strain sequencing project: providing services to taxonomists for standard genome sequencing and annotation.</title>
        <authorList>
            <consortium name="The Broad Institute Genomics Platform"/>
            <consortium name="The Broad Institute Genome Sequencing Center for Infectious Disease"/>
            <person name="Wu L."/>
            <person name="Ma J."/>
        </authorList>
    </citation>
    <scope>NUCLEOTIDE SEQUENCE [LARGE SCALE GENOMIC DNA]</scope>
    <source>
        <strain evidence="21">JCM 15614</strain>
    </source>
</reference>
<gene>
    <name evidence="20" type="ORF">GCM10010531_01500</name>
</gene>
<proteinExistence type="inferred from homology"/>
<evidence type="ECO:0000256" key="6">
    <source>
        <dbReference type="ARBA" id="ARBA00022531"/>
    </source>
</evidence>
<evidence type="ECO:0000259" key="19">
    <source>
        <dbReference type="Pfam" id="PF00485"/>
    </source>
</evidence>
<feature type="transmembrane region" description="Helical" evidence="18">
    <location>
        <begin position="213"/>
        <end position="234"/>
    </location>
</feature>
<evidence type="ECO:0000256" key="3">
    <source>
        <dbReference type="ARBA" id="ARBA00009719"/>
    </source>
</evidence>
<dbReference type="EMBL" id="BAAAVV010000001">
    <property type="protein sequence ID" value="GAA3154161.1"/>
    <property type="molecule type" value="Genomic_DNA"/>
</dbReference>
<dbReference type="PANTHER" id="PTHR10285">
    <property type="entry name" value="URIDINE KINASE"/>
    <property type="match status" value="1"/>
</dbReference>
<evidence type="ECO:0000313" key="20">
    <source>
        <dbReference type="EMBL" id="GAA3154161.1"/>
    </source>
</evidence>
<keyword evidence="10" id="KW-0547">Nucleotide-binding</keyword>
<keyword evidence="7" id="KW-0113">Calvin cycle</keyword>
<comment type="catalytic activity">
    <reaction evidence="17">
        <text>D-ribulose 5-phosphate + ATP = D-ribulose 1,5-bisphosphate + ADP + H(+)</text>
        <dbReference type="Rhea" id="RHEA:19365"/>
        <dbReference type="ChEBI" id="CHEBI:15378"/>
        <dbReference type="ChEBI" id="CHEBI:30616"/>
        <dbReference type="ChEBI" id="CHEBI:57870"/>
        <dbReference type="ChEBI" id="CHEBI:58121"/>
        <dbReference type="ChEBI" id="CHEBI:456216"/>
        <dbReference type="EC" id="2.7.1.19"/>
    </reaction>
</comment>
<dbReference type="InterPro" id="IPR027417">
    <property type="entry name" value="P-loop_NTPase"/>
</dbReference>
<dbReference type="Gene3D" id="3.40.50.300">
    <property type="entry name" value="P-loop containing nucleotide triphosphate hydrolases"/>
    <property type="match status" value="1"/>
</dbReference>
<evidence type="ECO:0000256" key="15">
    <source>
        <dbReference type="ARBA" id="ARBA00024033"/>
    </source>
</evidence>
<dbReference type="InterPro" id="IPR006082">
    <property type="entry name" value="PRK"/>
</dbReference>
<feature type="transmembrane region" description="Helical" evidence="18">
    <location>
        <begin position="101"/>
        <end position="122"/>
    </location>
</feature>
<evidence type="ECO:0000256" key="7">
    <source>
        <dbReference type="ARBA" id="ARBA00022567"/>
    </source>
</evidence>
<accession>A0ABP6NNT8</accession>
<evidence type="ECO:0000256" key="18">
    <source>
        <dbReference type="SAM" id="Phobius"/>
    </source>
</evidence>
<comment type="pathway">
    <text evidence="2">Carbohydrate biosynthesis; Calvin cycle.</text>
</comment>
<dbReference type="PRINTS" id="PR00478">
    <property type="entry name" value="PHRIBLKINASE"/>
</dbReference>
<dbReference type="Pfam" id="PF00485">
    <property type="entry name" value="PRK"/>
    <property type="match status" value="1"/>
</dbReference>
<evidence type="ECO:0000256" key="13">
    <source>
        <dbReference type="ARBA" id="ARBA00022989"/>
    </source>
</evidence>
<evidence type="ECO:0000256" key="16">
    <source>
        <dbReference type="ARBA" id="ARBA00031382"/>
    </source>
</evidence>
<dbReference type="SUPFAM" id="SSF52540">
    <property type="entry name" value="P-loop containing nucleoside triphosphate hydrolases"/>
    <property type="match status" value="1"/>
</dbReference>
<keyword evidence="6" id="KW-0602">Photosynthesis</keyword>
<dbReference type="Pfam" id="PF09594">
    <property type="entry name" value="GT87"/>
    <property type="match status" value="1"/>
</dbReference>
<comment type="similarity">
    <text evidence="3">Belongs to the phosphoribulokinase family.</text>
</comment>
<evidence type="ECO:0000256" key="4">
    <source>
        <dbReference type="ARBA" id="ARBA00012042"/>
    </source>
</evidence>
<organism evidence="20 21">
    <name type="scientific">Blastococcus jejuensis</name>
    <dbReference type="NCBI Taxonomy" id="351224"/>
    <lineage>
        <taxon>Bacteria</taxon>
        <taxon>Bacillati</taxon>
        <taxon>Actinomycetota</taxon>
        <taxon>Actinomycetes</taxon>
        <taxon>Geodermatophilales</taxon>
        <taxon>Geodermatophilaceae</taxon>
        <taxon>Blastococcus</taxon>
    </lineage>
</organism>
<keyword evidence="13 18" id="KW-1133">Transmembrane helix</keyword>
<keyword evidence="5" id="KW-1003">Cell membrane</keyword>
<dbReference type="InterPro" id="IPR018584">
    <property type="entry name" value="GT87"/>
</dbReference>
<name>A0ABP6NNT8_9ACTN</name>
<keyword evidence="9 18" id="KW-0812">Transmembrane</keyword>
<feature type="transmembrane region" description="Helical" evidence="18">
    <location>
        <begin position="329"/>
        <end position="349"/>
    </location>
</feature>
<sequence>MGRVIARLRSSRTLAALSPQTAVLLGIAVLVRFVLVLAVVPDIQAAWFVPFLDNAVEHPSWDPWQSFLDRGGDPASFPYGPVMFAWFGVWAFLTSWLPAPWGTQIGVSLGLLVLELLLWALVSRWNRAASRLALLLIAFSPVAVYAGYVHGQLDMLPTVLIFASALLLRERRWSASGVLAGLAVAAKFSSVFVPPLVLIFLLRNVRFREHTRAYVLGLLPGLLLTVLPVLFPGYRTMVLETPTSQTAVSYALELGPGLSLVVLPVVYLALAGLLYRFKRGNPDIVVLVLGVMLTAVTLLTPASPGWYVWSIPFLAVLATPLGRQAVAAVWVFWALATVTLALRASPASWRGSDGPDGRFVEVGSFVNRTGTLGALLSTATILVGVLMLVLIYRRARPRLDMYRLSGSPMSVAIAGDSGTGKDTLCISLANVFGVSATSFLMGDDYHLYDRKAPLWKVTTHLHPAANDLPSMNRDALSLMQGQPVSAVHYDHTRGRFTKPRPIRQRELVVVNGLHALTSEEVRRTADLTVFTSMDERLRRQLKINRDVGQRGHALEGVVASIERRYPHAHRFIEPQADLASIVFRLEPVRPLPVEERVDDRPVEMTLVAYLRGSSFVEKLQRALISIANCPTWIEYLGTPGSVRVVVHPEHLRPADTAAVAQHLIERPEELFTGTPVWLDKSRGAMQLITVLALLERRKNGRVR</sequence>
<feature type="transmembrane region" description="Helical" evidence="18">
    <location>
        <begin position="173"/>
        <end position="201"/>
    </location>
</feature>
<keyword evidence="21" id="KW-1185">Reference proteome</keyword>
<comment type="similarity">
    <text evidence="15">Belongs to the glycosyltransferase 87 family.</text>
</comment>
<evidence type="ECO:0000256" key="10">
    <source>
        <dbReference type="ARBA" id="ARBA00022741"/>
    </source>
</evidence>
<dbReference type="EC" id="2.7.1.19" evidence="4"/>
<feature type="transmembrane region" description="Helical" evidence="18">
    <location>
        <begin position="254"/>
        <end position="277"/>
    </location>
</feature>
<protein>
    <recommendedName>
        <fullName evidence="4">phosphoribulokinase</fullName>
        <ecNumber evidence="4">2.7.1.19</ecNumber>
    </recommendedName>
    <alternativeName>
        <fullName evidence="16">Phosphopentokinase</fullName>
    </alternativeName>
</protein>
<feature type="transmembrane region" description="Helical" evidence="18">
    <location>
        <begin position="284"/>
        <end position="300"/>
    </location>
</feature>
<evidence type="ECO:0000256" key="8">
    <source>
        <dbReference type="ARBA" id="ARBA00022679"/>
    </source>
</evidence>
<evidence type="ECO:0000256" key="12">
    <source>
        <dbReference type="ARBA" id="ARBA00022840"/>
    </source>
</evidence>
<keyword evidence="8" id="KW-0808">Transferase</keyword>
<keyword evidence="11" id="KW-0418">Kinase</keyword>
<evidence type="ECO:0000256" key="9">
    <source>
        <dbReference type="ARBA" id="ARBA00022692"/>
    </source>
</evidence>
<keyword evidence="14 18" id="KW-0472">Membrane</keyword>
<dbReference type="Proteomes" id="UP001499924">
    <property type="component" value="Unassembled WGS sequence"/>
</dbReference>
<feature type="transmembrane region" description="Helical" evidence="18">
    <location>
        <begin position="21"/>
        <end position="40"/>
    </location>
</feature>
<comment type="caution">
    <text evidence="20">The sequence shown here is derived from an EMBL/GenBank/DDBJ whole genome shotgun (WGS) entry which is preliminary data.</text>
</comment>
<comment type="subcellular location">
    <subcellularLocation>
        <location evidence="1">Cell membrane</location>
        <topology evidence="1">Multi-pass membrane protein</topology>
    </subcellularLocation>
</comment>